<proteinExistence type="predicted"/>
<dbReference type="PROSITE" id="PS51318">
    <property type="entry name" value="TAT"/>
    <property type="match status" value="1"/>
</dbReference>
<evidence type="ECO:0000313" key="2">
    <source>
        <dbReference type="EMBL" id="AVO45913.1"/>
    </source>
</evidence>
<name>A0A2S0NDD0_9HYPH</name>
<keyword evidence="1" id="KW-0732">Signal</keyword>
<dbReference type="EMBL" id="CP027668">
    <property type="protein sequence ID" value="AVO45913.1"/>
    <property type="molecule type" value="Genomic_DNA"/>
</dbReference>
<gene>
    <name evidence="2" type="ORF">C6569_13010</name>
</gene>
<feature type="chain" id="PRO_5015553253" evidence="1">
    <location>
        <begin position="35"/>
        <end position="130"/>
    </location>
</feature>
<dbReference type="InterPro" id="IPR006311">
    <property type="entry name" value="TAT_signal"/>
</dbReference>
<sequence>MTTLMLRQANRRRVLASLAAGAAVIPFALGPALAQPAAAVTLFNVVGPRDTIVVGLTAAETAALGSGNPVEALARKIAAEGQMTVWQYGVRRGDGGALVMAPTGKVALMAAGIVRIEPYRAAHPVVAPQG</sequence>
<reference evidence="2 3" key="1">
    <citation type="submission" date="2018-03" db="EMBL/GenBank/DDBJ databases">
        <title>Genome sequencing of Phreatobacter sp.</title>
        <authorList>
            <person name="Kim S.-J."/>
            <person name="Heo J."/>
            <person name="Kwon S.-W."/>
        </authorList>
    </citation>
    <scope>NUCLEOTIDE SEQUENCE [LARGE SCALE GENOMIC DNA]</scope>
    <source>
        <strain evidence="2 3">S-12</strain>
    </source>
</reference>
<dbReference type="RefSeq" id="WP_106749254.1">
    <property type="nucleotide sequence ID" value="NZ_CP027668.1"/>
</dbReference>
<dbReference type="AlphaFoldDB" id="A0A2S0NDD0"/>
<dbReference type="OrthoDB" id="7280790at2"/>
<dbReference type="Proteomes" id="UP000237889">
    <property type="component" value="Chromosome"/>
</dbReference>
<keyword evidence="3" id="KW-1185">Reference proteome</keyword>
<organism evidence="2 3">
    <name type="scientific">Phreatobacter cathodiphilus</name>
    <dbReference type="NCBI Taxonomy" id="1868589"/>
    <lineage>
        <taxon>Bacteria</taxon>
        <taxon>Pseudomonadati</taxon>
        <taxon>Pseudomonadota</taxon>
        <taxon>Alphaproteobacteria</taxon>
        <taxon>Hyphomicrobiales</taxon>
        <taxon>Phreatobacteraceae</taxon>
        <taxon>Phreatobacter</taxon>
    </lineage>
</organism>
<feature type="signal peptide" evidence="1">
    <location>
        <begin position="1"/>
        <end position="34"/>
    </location>
</feature>
<evidence type="ECO:0000256" key="1">
    <source>
        <dbReference type="SAM" id="SignalP"/>
    </source>
</evidence>
<evidence type="ECO:0000313" key="3">
    <source>
        <dbReference type="Proteomes" id="UP000237889"/>
    </source>
</evidence>
<protein>
    <submittedName>
        <fullName evidence="2">Uncharacterized protein</fullName>
    </submittedName>
</protein>
<dbReference type="KEGG" id="phr:C6569_13010"/>
<accession>A0A2S0NDD0</accession>